<dbReference type="InterPro" id="IPR052016">
    <property type="entry name" value="Bact_Sigma-Reg"/>
</dbReference>
<dbReference type="PANTHER" id="PTHR43156">
    <property type="entry name" value="STAGE II SPORULATION PROTEIN E-RELATED"/>
    <property type="match status" value="1"/>
</dbReference>
<protein>
    <submittedName>
        <fullName evidence="3">Serine/threonine-protein phosphatase</fullName>
    </submittedName>
</protein>
<dbReference type="EMBL" id="CP071872">
    <property type="protein sequence ID" value="UNM16562.1"/>
    <property type="molecule type" value="Genomic_DNA"/>
</dbReference>
<dbReference type="Proteomes" id="UP000828924">
    <property type="component" value="Chromosome"/>
</dbReference>
<evidence type="ECO:0000313" key="4">
    <source>
        <dbReference type="Proteomes" id="UP000828924"/>
    </source>
</evidence>
<dbReference type="Pfam" id="PF07228">
    <property type="entry name" value="SpoIIE"/>
    <property type="match status" value="1"/>
</dbReference>
<dbReference type="Gene3D" id="3.30.450.40">
    <property type="match status" value="1"/>
</dbReference>
<dbReference type="InterPro" id="IPR036457">
    <property type="entry name" value="PPM-type-like_dom_sf"/>
</dbReference>
<accession>A0ABY3WV75</accession>
<dbReference type="SUPFAM" id="SSF81606">
    <property type="entry name" value="PP2C-like"/>
    <property type="match status" value="1"/>
</dbReference>
<keyword evidence="4" id="KW-1185">Reference proteome</keyword>
<proteinExistence type="predicted"/>
<name>A0ABY3WV75_9ACTN</name>
<evidence type="ECO:0000259" key="2">
    <source>
        <dbReference type="SMART" id="SM00331"/>
    </source>
</evidence>
<gene>
    <name evidence="3" type="ORF">J4032_16855</name>
</gene>
<sequence length="419" mass="45221">MMRALLLSGHLMPDENLASRVAEHAAAAGLHDVAIWLCDVQQSVLRLLPGRVPAPGGSGAELPVDGTLAGRAFQYGRILPAPGPDGKGFRWWVPLLDGSERLGVLAVRTAADDAHTLEDMECLAALVAVVLVSRADHSDFLARLVRSRRMTAAAELQWQLMPPRAYADDRVVIGAVMEPAYEVAGDAYDYATDQGKVHLAIFDAMGHDTAAGLTANLAVASCRNQRRQGVGLPDIGPGIERVLLEQFHRDSYVTVVLADLDARTGMLRWISHGHHPPVVIRGGRWITYLHCSPGHPLGTDLGLTAAVCREQLEPGDRVVLYTDGITEARNPGGQEFGLHGFLDFLMRHHADALPVPETMRRLIRSILGHHHGTLRDDATVLLLEWHGPTPYPPGQAAALLGIPKETRPSRTPAGGPGAR</sequence>
<keyword evidence="1" id="KW-0378">Hydrolase</keyword>
<dbReference type="Gene3D" id="3.60.40.10">
    <property type="entry name" value="PPM-type phosphatase domain"/>
    <property type="match status" value="1"/>
</dbReference>
<dbReference type="InterPro" id="IPR029016">
    <property type="entry name" value="GAF-like_dom_sf"/>
</dbReference>
<reference evidence="3 4" key="1">
    <citation type="submission" date="2021-03" db="EMBL/GenBank/DDBJ databases">
        <title>Complete genome of Streptomyces formicae strain 1H-GS9 (DSM 100524).</title>
        <authorList>
            <person name="Atanasov K.E."/>
            <person name="Altabella T."/>
            <person name="Ferrer A."/>
        </authorList>
    </citation>
    <scope>NUCLEOTIDE SEQUENCE [LARGE SCALE GENOMIC DNA]</scope>
    <source>
        <strain evidence="3 4">1H-GS9</strain>
    </source>
</reference>
<dbReference type="PANTHER" id="PTHR43156:SF2">
    <property type="entry name" value="STAGE II SPORULATION PROTEIN E"/>
    <property type="match status" value="1"/>
</dbReference>
<feature type="domain" description="PPM-type phosphatase" evidence="2">
    <location>
        <begin position="168"/>
        <end position="385"/>
    </location>
</feature>
<dbReference type="SMART" id="SM00331">
    <property type="entry name" value="PP2C_SIG"/>
    <property type="match status" value="1"/>
</dbReference>
<organism evidence="3 4">
    <name type="scientific">Streptomyces formicae</name>
    <dbReference type="NCBI Taxonomy" id="1616117"/>
    <lineage>
        <taxon>Bacteria</taxon>
        <taxon>Bacillati</taxon>
        <taxon>Actinomycetota</taxon>
        <taxon>Actinomycetes</taxon>
        <taxon>Kitasatosporales</taxon>
        <taxon>Streptomycetaceae</taxon>
        <taxon>Streptomyces</taxon>
    </lineage>
</organism>
<evidence type="ECO:0000313" key="3">
    <source>
        <dbReference type="EMBL" id="UNM16562.1"/>
    </source>
</evidence>
<dbReference type="SUPFAM" id="SSF55781">
    <property type="entry name" value="GAF domain-like"/>
    <property type="match status" value="1"/>
</dbReference>
<evidence type="ECO:0000256" key="1">
    <source>
        <dbReference type="ARBA" id="ARBA00022801"/>
    </source>
</evidence>
<dbReference type="InterPro" id="IPR001932">
    <property type="entry name" value="PPM-type_phosphatase-like_dom"/>
</dbReference>